<evidence type="ECO:0000313" key="2">
    <source>
        <dbReference type="Proteomes" id="UP000054166"/>
    </source>
</evidence>
<name>A0A0C3AIB6_PILCF</name>
<sequence>MTMDDGEGMMKVIFALKEMRCASNRARKRVNGTKILPIPAGTGLRNCFTQGRSIVRIEVGLILLWGWRMTISLMAFPKGICAFAALVESKSPPNAALLCWAMNCVVVQNSGISGNVVDHLFRKYPHSMTTIAIAAVRDLWTYRKVRRDEIPKPAGDQMNIDKWNNLMWRPYVTLVGAI</sequence>
<dbReference type="AlphaFoldDB" id="A0A0C3AIB6"/>
<reference evidence="1 2" key="1">
    <citation type="submission" date="2014-04" db="EMBL/GenBank/DDBJ databases">
        <authorList>
            <consortium name="DOE Joint Genome Institute"/>
            <person name="Kuo A."/>
            <person name="Tarkka M."/>
            <person name="Buscot F."/>
            <person name="Kohler A."/>
            <person name="Nagy L.G."/>
            <person name="Floudas D."/>
            <person name="Copeland A."/>
            <person name="Barry K.W."/>
            <person name="Cichocki N."/>
            <person name="Veneault-Fourrey C."/>
            <person name="LaButti K."/>
            <person name="Lindquist E.A."/>
            <person name="Lipzen A."/>
            <person name="Lundell T."/>
            <person name="Morin E."/>
            <person name="Murat C."/>
            <person name="Sun H."/>
            <person name="Tunlid A."/>
            <person name="Henrissat B."/>
            <person name="Grigoriev I.V."/>
            <person name="Hibbett D.S."/>
            <person name="Martin F."/>
            <person name="Nordberg H.P."/>
            <person name="Cantor M.N."/>
            <person name="Hua S.X."/>
        </authorList>
    </citation>
    <scope>NUCLEOTIDE SEQUENCE [LARGE SCALE GENOMIC DNA]</scope>
    <source>
        <strain evidence="1 2">F 1598</strain>
    </source>
</reference>
<dbReference type="InParanoid" id="A0A0C3AIB6"/>
<protein>
    <submittedName>
        <fullName evidence="1">Uncharacterized protein</fullName>
    </submittedName>
</protein>
<dbReference type="Proteomes" id="UP000054166">
    <property type="component" value="Unassembled WGS sequence"/>
</dbReference>
<keyword evidence="2" id="KW-1185">Reference proteome</keyword>
<evidence type="ECO:0000313" key="1">
    <source>
        <dbReference type="EMBL" id="KIM73558.1"/>
    </source>
</evidence>
<dbReference type="HOGENOM" id="CLU_1511170_0_0_1"/>
<reference evidence="2" key="2">
    <citation type="submission" date="2015-01" db="EMBL/GenBank/DDBJ databases">
        <title>Evolutionary Origins and Diversification of the Mycorrhizal Mutualists.</title>
        <authorList>
            <consortium name="DOE Joint Genome Institute"/>
            <consortium name="Mycorrhizal Genomics Consortium"/>
            <person name="Kohler A."/>
            <person name="Kuo A."/>
            <person name="Nagy L.G."/>
            <person name="Floudas D."/>
            <person name="Copeland A."/>
            <person name="Barry K.W."/>
            <person name="Cichocki N."/>
            <person name="Veneault-Fourrey C."/>
            <person name="LaButti K."/>
            <person name="Lindquist E.A."/>
            <person name="Lipzen A."/>
            <person name="Lundell T."/>
            <person name="Morin E."/>
            <person name="Murat C."/>
            <person name="Riley R."/>
            <person name="Ohm R."/>
            <person name="Sun H."/>
            <person name="Tunlid A."/>
            <person name="Henrissat B."/>
            <person name="Grigoriev I.V."/>
            <person name="Hibbett D.S."/>
            <person name="Martin F."/>
        </authorList>
    </citation>
    <scope>NUCLEOTIDE SEQUENCE [LARGE SCALE GENOMIC DNA]</scope>
    <source>
        <strain evidence="2">F 1598</strain>
    </source>
</reference>
<organism evidence="1 2">
    <name type="scientific">Piloderma croceum (strain F 1598)</name>
    <dbReference type="NCBI Taxonomy" id="765440"/>
    <lineage>
        <taxon>Eukaryota</taxon>
        <taxon>Fungi</taxon>
        <taxon>Dikarya</taxon>
        <taxon>Basidiomycota</taxon>
        <taxon>Agaricomycotina</taxon>
        <taxon>Agaricomycetes</taxon>
        <taxon>Agaricomycetidae</taxon>
        <taxon>Atheliales</taxon>
        <taxon>Atheliaceae</taxon>
        <taxon>Piloderma</taxon>
    </lineage>
</organism>
<proteinExistence type="predicted"/>
<accession>A0A0C3AIB6</accession>
<gene>
    <name evidence="1" type="ORF">PILCRDRAFT_92998</name>
</gene>
<dbReference type="EMBL" id="KN833079">
    <property type="protein sequence ID" value="KIM73558.1"/>
    <property type="molecule type" value="Genomic_DNA"/>
</dbReference>